<dbReference type="InterPro" id="IPR036822">
    <property type="entry name" value="CutC-like_dom_sf"/>
</dbReference>
<dbReference type="OMA" id="HRAFDQC"/>
<dbReference type="AlphaFoldDB" id="M2MNI5"/>
<dbReference type="Pfam" id="PF03932">
    <property type="entry name" value="CutC"/>
    <property type="match status" value="1"/>
</dbReference>
<dbReference type="Gene3D" id="3.20.20.380">
    <property type="entry name" value="Copper homeostasis (CutC) domain"/>
    <property type="match status" value="1"/>
</dbReference>
<reference evidence="3 4" key="1">
    <citation type="journal article" date="2012" name="PLoS Pathog.">
        <title>Diverse lifestyles and strategies of plant pathogenesis encoded in the genomes of eighteen Dothideomycetes fungi.</title>
        <authorList>
            <person name="Ohm R.A."/>
            <person name="Feau N."/>
            <person name="Henrissat B."/>
            <person name="Schoch C.L."/>
            <person name="Horwitz B.A."/>
            <person name="Barry K.W."/>
            <person name="Condon B.J."/>
            <person name="Copeland A.C."/>
            <person name="Dhillon B."/>
            <person name="Glaser F."/>
            <person name="Hesse C.N."/>
            <person name="Kosti I."/>
            <person name="LaButti K."/>
            <person name="Lindquist E.A."/>
            <person name="Lucas S."/>
            <person name="Salamov A.A."/>
            <person name="Bradshaw R.E."/>
            <person name="Ciuffetti L."/>
            <person name="Hamelin R.C."/>
            <person name="Kema G.H.J."/>
            <person name="Lawrence C."/>
            <person name="Scott J.A."/>
            <person name="Spatafora J.W."/>
            <person name="Turgeon B.G."/>
            <person name="de Wit P.J.G.M."/>
            <person name="Zhong S."/>
            <person name="Goodwin S.B."/>
            <person name="Grigoriev I.V."/>
        </authorList>
    </citation>
    <scope>NUCLEOTIDE SEQUENCE [LARGE SCALE GENOMIC DNA]</scope>
    <source>
        <strain evidence="3 4">UAMH 10762</strain>
    </source>
</reference>
<accession>M2MNI5</accession>
<dbReference type="HOGENOM" id="CLU_050555_3_2_1"/>
<evidence type="ECO:0000313" key="4">
    <source>
        <dbReference type="Proteomes" id="UP000011761"/>
    </source>
</evidence>
<dbReference type="OrthoDB" id="7392499at2759"/>
<dbReference type="EMBL" id="KB445553">
    <property type="protein sequence ID" value="EMC98251.1"/>
    <property type="molecule type" value="Genomic_DNA"/>
</dbReference>
<evidence type="ECO:0000313" key="3">
    <source>
        <dbReference type="EMBL" id="EMC98251.1"/>
    </source>
</evidence>
<dbReference type="KEGG" id="bcom:BAUCODRAFT_121132"/>
<name>M2MNI5_BAUPA</name>
<dbReference type="PANTHER" id="PTHR12598">
    <property type="entry name" value="COPPER HOMEOSTASIS PROTEIN CUTC"/>
    <property type="match status" value="1"/>
</dbReference>
<dbReference type="PANTHER" id="PTHR12598:SF0">
    <property type="entry name" value="COPPER HOMEOSTASIS PROTEIN CUTC HOMOLOG"/>
    <property type="match status" value="1"/>
</dbReference>
<gene>
    <name evidence="3" type="ORF">BAUCODRAFT_121132</name>
</gene>
<dbReference type="eggNOG" id="KOG4013">
    <property type="taxonomic scope" value="Eukaryota"/>
</dbReference>
<protein>
    <recommendedName>
        <fullName evidence="2">Copper homeostasis protein cutC homolog</fullName>
    </recommendedName>
</protein>
<organism evidence="3 4">
    <name type="scientific">Baudoinia panamericana (strain UAMH 10762)</name>
    <name type="common">Angels' share fungus</name>
    <name type="synonym">Baudoinia compniacensis (strain UAMH 10762)</name>
    <dbReference type="NCBI Taxonomy" id="717646"/>
    <lineage>
        <taxon>Eukaryota</taxon>
        <taxon>Fungi</taxon>
        <taxon>Dikarya</taxon>
        <taxon>Ascomycota</taxon>
        <taxon>Pezizomycotina</taxon>
        <taxon>Dothideomycetes</taxon>
        <taxon>Dothideomycetidae</taxon>
        <taxon>Mycosphaerellales</taxon>
        <taxon>Teratosphaeriaceae</taxon>
        <taxon>Baudoinia</taxon>
    </lineage>
</organism>
<dbReference type="Proteomes" id="UP000011761">
    <property type="component" value="Unassembled WGS sequence"/>
</dbReference>
<dbReference type="InterPro" id="IPR005627">
    <property type="entry name" value="CutC-like"/>
</dbReference>
<evidence type="ECO:0000256" key="2">
    <source>
        <dbReference type="ARBA" id="ARBA00019014"/>
    </source>
</evidence>
<dbReference type="HAMAP" id="MF_00795">
    <property type="entry name" value="CutC"/>
    <property type="match status" value="1"/>
</dbReference>
<proteinExistence type="inferred from homology"/>
<keyword evidence="4" id="KW-1185">Reference proteome</keyword>
<sequence length="242" mass="25696">MALLEVACFSLESATLASTAGADRIELCANREAGGTTPPLEWLDVIKQTVAVPVYVMIRPRGGSFYYSEDEIEHMKHDIAAFKGLADGFVFGLLTVERRIDVFRTADLVTAASPLPCTFHKAFDEAVDAFEAFEDVIATGCQCLLTSGGASSAHAGIDTIAQLVRMCQGRITVMPGGGIRASNIGAVRAFTRASILHSSAVPHGEDRPSAEEIRRMKATLNVEGAQMPLHIGPPASEAGHSP</sequence>
<dbReference type="SUPFAM" id="SSF110395">
    <property type="entry name" value="CutC-like"/>
    <property type="match status" value="1"/>
</dbReference>
<comment type="similarity">
    <text evidence="1">Belongs to the CutC family.</text>
</comment>
<dbReference type="GeneID" id="19107573"/>
<dbReference type="STRING" id="717646.M2MNI5"/>
<evidence type="ECO:0000256" key="1">
    <source>
        <dbReference type="ARBA" id="ARBA00007768"/>
    </source>
</evidence>
<dbReference type="RefSeq" id="XP_007674966.1">
    <property type="nucleotide sequence ID" value="XM_007676776.1"/>
</dbReference>
<dbReference type="GO" id="GO:0005507">
    <property type="term" value="F:copper ion binding"/>
    <property type="evidence" value="ECO:0007669"/>
    <property type="project" value="TreeGrafter"/>
</dbReference>